<feature type="transmembrane region" description="Helical" evidence="1">
    <location>
        <begin position="7"/>
        <end position="27"/>
    </location>
</feature>
<keyword evidence="1" id="KW-0812">Transmembrane</keyword>
<name>A0AA43TCH8_9LACT</name>
<feature type="transmembrane region" description="Helical" evidence="1">
    <location>
        <begin position="185"/>
        <end position="203"/>
    </location>
</feature>
<gene>
    <name evidence="2" type="ORF">QHR29_03615</name>
</gene>
<evidence type="ECO:0000256" key="1">
    <source>
        <dbReference type="SAM" id="Phobius"/>
    </source>
</evidence>
<proteinExistence type="predicted"/>
<dbReference type="EMBL" id="JARYTV010000002">
    <property type="protein sequence ID" value="MDH7959557.1"/>
    <property type="molecule type" value="Genomic_DNA"/>
</dbReference>
<organism evidence="2 3">
    <name type="scientific">Lactococcus garvieae</name>
    <dbReference type="NCBI Taxonomy" id="1363"/>
    <lineage>
        <taxon>Bacteria</taxon>
        <taxon>Bacillati</taxon>
        <taxon>Bacillota</taxon>
        <taxon>Bacilli</taxon>
        <taxon>Lactobacillales</taxon>
        <taxon>Streptococcaceae</taxon>
        <taxon>Lactococcus</taxon>
    </lineage>
</organism>
<reference evidence="2" key="1">
    <citation type="submission" date="2023-04" db="EMBL/GenBank/DDBJ databases">
        <title>Genomic analysis of Lactococcus garvieae isolates.</title>
        <authorList>
            <person name="Zhanghang C."/>
        </authorList>
    </citation>
    <scope>NUCLEOTIDE SEQUENCE</scope>
    <source>
        <strain evidence="2">ZB-1</strain>
    </source>
</reference>
<feature type="transmembrane region" description="Helical" evidence="1">
    <location>
        <begin position="146"/>
        <end position="165"/>
    </location>
</feature>
<dbReference type="Proteomes" id="UP001157396">
    <property type="component" value="Unassembled WGS sequence"/>
</dbReference>
<comment type="caution">
    <text evidence="2">The sequence shown here is derived from an EMBL/GenBank/DDBJ whole genome shotgun (WGS) entry which is preliminary data.</text>
</comment>
<dbReference type="AlphaFoldDB" id="A0AA43TCH8"/>
<accession>A0AA43TCH8</accession>
<sequence>MNRRKLLIFLSLCLTLTTTAGFIYLALVLHDYITFWIGLVTTLIYGGILSIGLLNFNRISKWEEIPEELQKKYDGFTTRLLQRENINLFILLSFLFNLCAWPVMEKTTLFFAWLILTLLIGIYLLRELEHTTYIEEQLPLSKKNKIAAVFIYSLFLVFIFIFPLRNGFSIHEMSPMPFESSFGKVFHIFLVGALWLFLIRFTWKEWSSQRFFRYLQYFILAFSLAFFLGRFAIYNIQQHAVYYASQMKHEKYTDPVLIAMMDFAKTTDFPNTVTYKQNHYEEEIKSKNFGGYALYHNERPYPSAYDTQYSFQSDELFMQISDKGYFEIYTMSLLDKPGYKVLNDEECLRSIQGWVKKTEQETLKEQSKPLINLQFMYNMLYQNKFK</sequence>
<feature type="transmembrane region" description="Helical" evidence="1">
    <location>
        <begin position="86"/>
        <end position="103"/>
    </location>
</feature>
<evidence type="ECO:0000313" key="2">
    <source>
        <dbReference type="EMBL" id="MDH7959557.1"/>
    </source>
</evidence>
<feature type="transmembrane region" description="Helical" evidence="1">
    <location>
        <begin position="215"/>
        <end position="233"/>
    </location>
</feature>
<feature type="transmembrane region" description="Helical" evidence="1">
    <location>
        <begin position="109"/>
        <end position="125"/>
    </location>
</feature>
<keyword evidence="1" id="KW-1133">Transmembrane helix</keyword>
<protein>
    <submittedName>
        <fullName evidence="2">Uncharacterized protein</fullName>
    </submittedName>
</protein>
<keyword evidence="1" id="KW-0472">Membrane</keyword>
<evidence type="ECO:0000313" key="3">
    <source>
        <dbReference type="Proteomes" id="UP001157396"/>
    </source>
</evidence>
<dbReference type="RefSeq" id="WP_265149260.1">
    <property type="nucleotide sequence ID" value="NZ_AP026069.1"/>
</dbReference>
<feature type="transmembrane region" description="Helical" evidence="1">
    <location>
        <begin position="33"/>
        <end position="56"/>
    </location>
</feature>